<name>A0A034VZE2_BACDO</name>
<reference evidence="3" key="1">
    <citation type="journal article" date="2014" name="BMC Genomics">
        <title>Characterizing the developmental transcriptome of the oriental fruit fly, Bactrocera dorsalis (Diptera: Tephritidae) through comparative genomic analysis with Drosophila melanogaster utilizing modENCODE datasets.</title>
        <authorList>
            <person name="Geib S.M."/>
            <person name="Calla B."/>
            <person name="Hall B."/>
            <person name="Hou S."/>
            <person name="Manoukis N.C."/>
        </authorList>
    </citation>
    <scope>NUCLEOTIDE SEQUENCE</scope>
    <source>
        <strain evidence="3">Punador</strain>
    </source>
</reference>
<dbReference type="InterPro" id="IPR036179">
    <property type="entry name" value="Ig-like_dom_sf"/>
</dbReference>
<feature type="transmembrane region" description="Helical" evidence="1">
    <location>
        <begin position="144"/>
        <end position="164"/>
    </location>
</feature>
<evidence type="ECO:0000259" key="2">
    <source>
        <dbReference type="Pfam" id="PF07679"/>
    </source>
</evidence>
<feature type="domain" description="Immunoglobulin I-set" evidence="2">
    <location>
        <begin position="2"/>
        <end position="33"/>
    </location>
</feature>
<dbReference type="AlphaFoldDB" id="A0A034VZE2"/>
<protein>
    <recommendedName>
        <fullName evidence="2">Immunoglobulin I-set domain-containing protein</fullName>
    </recommendedName>
</protein>
<sequence>MRLTITNIQKSDYGSYKCVAKNPRGEMDGTIKLYMSSPPTTLPPPTTSTTRRTTIAPAWGSFSTPIYGMMPTNSVIVIDKMGTKYQSNLNEIGKSEQKLTGENPKGYDWSKDKSAATRMQLWLPHTACGNSNKLTYTQRICCNYAMLIALLGMLLTTWLQMAMIGTTTTTIMTATTTTKEAVDAASATAADSATNSKAVSASTTAITTETATATATTTPATVVLSAVACKTIRKEFTTNEHTPLHMHNETRSISIAYKQA</sequence>
<accession>A0A034VZE2</accession>
<dbReference type="Gene3D" id="2.60.40.10">
    <property type="entry name" value="Immunoglobulins"/>
    <property type="match status" value="1"/>
</dbReference>
<dbReference type="OrthoDB" id="10012075at2759"/>
<dbReference type="EMBL" id="GAKP01011480">
    <property type="protein sequence ID" value="JAC47472.1"/>
    <property type="molecule type" value="Transcribed_RNA"/>
</dbReference>
<evidence type="ECO:0000313" key="3">
    <source>
        <dbReference type="EMBL" id="JAC47472.1"/>
    </source>
</evidence>
<keyword evidence="1" id="KW-0812">Transmembrane</keyword>
<dbReference type="InterPro" id="IPR013783">
    <property type="entry name" value="Ig-like_fold"/>
</dbReference>
<keyword evidence="1" id="KW-1133">Transmembrane helix</keyword>
<evidence type="ECO:0000256" key="1">
    <source>
        <dbReference type="SAM" id="Phobius"/>
    </source>
</evidence>
<dbReference type="InterPro" id="IPR013098">
    <property type="entry name" value="Ig_I-set"/>
</dbReference>
<dbReference type="SUPFAM" id="SSF48726">
    <property type="entry name" value="Immunoglobulin"/>
    <property type="match status" value="1"/>
</dbReference>
<keyword evidence="1" id="KW-0472">Membrane</keyword>
<dbReference type="Pfam" id="PF07679">
    <property type="entry name" value="I-set"/>
    <property type="match status" value="1"/>
</dbReference>
<organism evidence="3">
    <name type="scientific">Bactrocera dorsalis</name>
    <name type="common">Oriental fruit fly</name>
    <name type="synonym">Dacus dorsalis</name>
    <dbReference type="NCBI Taxonomy" id="27457"/>
    <lineage>
        <taxon>Eukaryota</taxon>
        <taxon>Metazoa</taxon>
        <taxon>Ecdysozoa</taxon>
        <taxon>Arthropoda</taxon>
        <taxon>Hexapoda</taxon>
        <taxon>Insecta</taxon>
        <taxon>Pterygota</taxon>
        <taxon>Neoptera</taxon>
        <taxon>Endopterygota</taxon>
        <taxon>Diptera</taxon>
        <taxon>Brachycera</taxon>
        <taxon>Muscomorpha</taxon>
        <taxon>Tephritoidea</taxon>
        <taxon>Tephritidae</taxon>
        <taxon>Bactrocera</taxon>
        <taxon>Bactrocera</taxon>
    </lineage>
</organism>
<proteinExistence type="predicted"/>